<feature type="modified residue" description="4-aspartylphosphate" evidence="7">
    <location>
        <position position="515"/>
    </location>
</feature>
<dbReference type="EC" id="2.7.13.3" evidence="2"/>
<evidence type="ECO:0000313" key="12">
    <source>
        <dbReference type="Proteomes" id="UP000238563"/>
    </source>
</evidence>
<dbReference type="InterPro" id="IPR003594">
    <property type="entry name" value="HATPase_dom"/>
</dbReference>
<dbReference type="SUPFAM" id="SSF52172">
    <property type="entry name" value="CheY-like"/>
    <property type="match status" value="1"/>
</dbReference>
<dbReference type="Pfam" id="PF00072">
    <property type="entry name" value="Response_reg"/>
    <property type="match status" value="1"/>
</dbReference>
<evidence type="ECO:0000256" key="3">
    <source>
        <dbReference type="ARBA" id="ARBA00022553"/>
    </source>
</evidence>
<name>A0A2S9JB65_9HYPH</name>
<comment type="catalytic activity">
    <reaction evidence="1">
        <text>ATP + protein L-histidine = ADP + protein N-phospho-L-histidine.</text>
        <dbReference type="EC" id="2.7.13.3"/>
    </reaction>
</comment>
<dbReference type="InterPro" id="IPR036890">
    <property type="entry name" value="HATPase_C_sf"/>
</dbReference>
<feature type="transmembrane region" description="Helical" evidence="8">
    <location>
        <begin position="20"/>
        <end position="38"/>
    </location>
</feature>
<accession>A0A2S9JB65</accession>
<evidence type="ECO:0000259" key="9">
    <source>
        <dbReference type="PROSITE" id="PS50109"/>
    </source>
</evidence>
<dbReference type="Proteomes" id="UP000238563">
    <property type="component" value="Unassembled WGS sequence"/>
</dbReference>
<feature type="transmembrane region" description="Helical" evidence="8">
    <location>
        <begin position="84"/>
        <end position="108"/>
    </location>
</feature>
<dbReference type="GO" id="GO:0000155">
    <property type="term" value="F:phosphorelay sensor kinase activity"/>
    <property type="evidence" value="ECO:0007669"/>
    <property type="project" value="InterPro"/>
</dbReference>
<evidence type="ECO:0000313" key="11">
    <source>
        <dbReference type="EMBL" id="PRD50046.1"/>
    </source>
</evidence>
<dbReference type="SUPFAM" id="SSF55874">
    <property type="entry name" value="ATPase domain of HSP90 chaperone/DNA topoisomerase II/histidine kinase"/>
    <property type="match status" value="1"/>
</dbReference>
<evidence type="ECO:0000259" key="10">
    <source>
        <dbReference type="PROSITE" id="PS50110"/>
    </source>
</evidence>
<dbReference type="PROSITE" id="PS50109">
    <property type="entry name" value="HIS_KIN"/>
    <property type="match status" value="1"/>
</dbReference>
<evidence type="ECO:0000256" key="6">
    <source>
        <dbReference type="ARBA" id="ARBA00023012"/>
    </source>
</evidence>
<keyword evidence="4" id="KW-0808">Transferase</keyword>
<feature type="transmembrane region" description="Helical" evidence="8">
    <location>
        <begin position="162"/>
        <end position="181"/>
    </location>
</feature>
<evidence type="ECO:0000256" key="5">
    <source>
        <dbReference type="ARBA" id="ARBA00022777"/>
    </source>
</evidence>
<evidence type="ECO:0000256" key="8">
    <source>
        <dbReference type="SAM" id="Phobius"/>
    </source>
</evidence>
<proteinExistence type="predicted"/>
<dbReference type="CDD" id="cd00082">
    <property type="entry name" value="HisKA"/>
    <property type="match status" value="1"/>
</dbReference>
<dbReference type="SMART" id="SM00388">
    <property type="entry name" value="HisKA"/>
    <property type="match status" value="1"/>
</dbReference>
<organism evidence="11 12">
    <name type="scientific">Phyllobacterium myrsinacearum</name>
    <dbReference type="NCBI Taxonomy" id="28101"/>
    <lineage>
        <taxon>Bacteria</taxon>
        <taxon>Pseudomonadati</taxon>
        <taxon>Pseudomonadota</taxon>
        <taxon>Alphaproteobacteria</taxon>
        <taxon>Hyphomicrobiales</taxon>
        <taxon>Phyllobacteriaceae</taxon>
        <taxon>Phyllobacterium</taxon>
    </lineage>
</organism>
<evidence type="ECO:0000256" key="2">
    <source>
        <dbReference type="ARBA" id="ARBA00012438"/>
    </source>
</evidence>
<feature type="transmembrane region" description="Helical" evidence="8">
    <location>
        <begin position="44"/>
        <end position="63"/>
    </location>
</feature>
<dbReference type="AlphaFoldDB" id="A0A2S9JB65"/>
<dbReference type="OrthoDB" id="9764438at2"/>
<dbReference type="Pfam" id="PF00512">
    <property type="entry name" value="HisKA"/>
    <property type="match status" value="1"/>
</dbReference>
<keyword evidence="5 11" id="KW-0418">Kinase</keyword>
<dbReference type="InterPro" id="IPR036097">
    <property type="entry name" value="HisK_dim/P_sf"/>
</dbReference>
<dbReference type="FunFam" id="3.30.565.10:FF:000049">
    <property type="entry name" value="Two-component sensor histidine kinase"/>
    <property type="match status" value="1"/>
</dbReference>
<keyword evidence="8" id="KW-0472">Membrane</keyword>
<feature type="domain" description="Histidine kinase" evidence="9">
    <location>
        <begin position="226"/>
        <end position="444"/>
    </location>
</feature>
<dbReference type="Gene3D" id="1.10.287.130">
    <property type="match status" value="1"/>
</dbReference>
<dbReference type="InterPro" id="IPR011006">
    <property type="entry name" value="CheY-like_superfamily"/>
</dbReference>
<keyword evidence="3 7" id="KW-0597">Phosphoprotein</keyword>
<dbReference type="PANTHER" id="PTHR43711">
    <property type="entry name" value="TWO-COMPONENT HISTIDINE KINASE"/>
    <property type="match status" value="1"/>
</dbReference>
<evidence type="ECO:0000256" key="1">
    <source>
        <dbReference type="ARBA" id="ARBA00000085"/>
    </source>
</evidence>
<keyword evidence="8" id="KW-0812">Transmembrane</keyword>
<dbReference type="InterPro" id="IPR050736">
    <property type="entry name" value="Sensor_HK_Regulatory"/>
</dbReference>
<dbReference type="EMBL" id="PVBT01000008">
    <property type="protein sequence ID" value="PRD50046.1"/>
    <property type="molecule type" value="Genomic_DNA"/>
</dbReference>
<gene>
    <name evidence="11" type="ORF">C5750_22180</name>
</gene>
<dbReference type="InterPro" id="IPR005467">
    <property type="entry name" value="His_kinase_dom"/>
</dbReference>
<feature type="domain" description="Response regulatory" evidence="10">
    <location>
        <begin position="462"/>
        <end position="581"/>
    </location>
</feature>
<sequence length="589" mass="64968">MRIDQRLQPHLIDLLYRQSYAVLFANFIIPVPVLYVLWSFVENWLLLSWIAGIYCLTIARVLTSRRYFGRPKSGVEQSGAALSAWAWRFTILSWASSALWGLLGWFGFLSAEPQMQAFTTIVLTGLVCGAIPSLSAFPPAYAGSLIAMLLPMAIRAVTAEAAINDVYLVFVVCLAGVNLYYSRVSYKSMVETVLLRFENVTLIAQLKEERDRAQAADRAKSRFLAAASHDLRQPLHALSLFNSTLATLGERGDVRGEDARTLARRVKSITGNLSGLLNALLDMSRLDAGIVTTAREPVSLARLFDDLHDEFSGTARERNLEWRLVDRDLWVYTDPMMLRRILANLLTNAFNYTDRGKILLGCRKRGSNVEIQVLDTGIGIPSDQQETVFDEFYQLNNPARDREKGLGLGLAIVRRTAQLLGHPLRLVSREGHGSMFSILVPLTLRPPSPLPARLASVSGALCIMVVDDEPDILDAINQLLTVLGHTVYAGKSAAALMRLHASAPERTPVDLIIADYRLAAGTTGLEAIADLFTYLTYTVPAFLLTGDTSPSVLKQISESGLYMLNKPVDGDALQAAIDKAVQRNMLRSS</sequence>
<keyword evidence="12" id="KW-1185">Reference proteome</keyword>
<dbReference type="PRINTS" id="PR00344">
    <property type="entry name" value="BCTRLSENSOR"/>
</dbReference>
<evidence type="ECO:0000256" key="7">
    <source>
        <dbReference type="PROSITE-ProRule" id="PRU00169"/>
    </source>
</evidence>
<feature type="transmembrane region" description="Helical" evidence="8">
    <location>
        <begin position="120"/>
        <end position="150"/>
    </location>
</feature>
<comment type="caution">
    <text evidence="11">The sequence shown here is derived from an EMBL/GenBank/DDBJ whole genome shotgun (WGS) entry which is preliminary data.</text>
</comment>
<dbReference type="InterPro" id="IPR004358">
    <property type="entry name" value="Sig_transdc_His_kin-like_C"/>
</dbReference>
<dbReference type="SMART" id="SM00387">
    <property type="entry name" value="HATPase_c"/>
    <property type="match status" value="1"/>
</dbReference>
<dbReference type="Gene3D" id="3.40.50.2300">
    <property type="match status" value="1"/>
</dbReference>
<dbReference type="Gene3D" id="3.30.565.10">
    <property type="entry name" value="Histidine kinase-like ATPase, C-terminal domain"/>
    <property type="match status" value="1"/>
</dbReference>
<dbReference type="SMART" id="SM00448">
    <property type="entry name" value="REC"/>
    <property type="match status" value="1"/>
</dbReference>
<dbReference type="SUPFAM" id="SSF47384">
    <property type="entry name" value="Homodimeric domain of signal transducing histidine kinase"/>
    <property type="match status" value="1"/>
</dbReference>
<keyword evidence="8" id="KW-1133">Transmembrane helix</keyword>
<dbReference type="PROSITE" id="PS50110">
    <property type="entry name" value="RESPONSE_REGULATORY"/>
    <property type="match status" value="1"/>
</dbReference>
<evidence type="ECO:0000256" key="4">
    <source>
        <dbReference type="ARBA" id="ARBA00022679"/>
    </source>
</evidence>
<keyword evidence="6" id="KW-0902">Two-component regulatory system</keyword>
<reference evidence="11 12" key="1">
    <citation type="submission" date="2018-02" db="EMBL/GenBank/DDBJ databases">
        <title>The draft genome of Phyllobacterium myrsinacearum DSM5892.</title>
        <authorList>
            <person name="Li L."/>
            <person name="Liu L."/>
            <person name="Zhang X."/>
            <person name="Wang T."/>
        </authorList>
    </citation>
    <scope>NUCLEOTIDE SEQUENCE [LARGE SCALE GENOMIC DNA]</scope>
    <source>
        <strain evidence="11 12">DSM 5892</strain>
    </source>
</reference>
<dbReference type="InterPro" id="IPR003661">
    <property type="entry name" value="HisK_dim/P_dom"/>
</dbReference>
<protein>
    <recommendedName>
        <fullName evidence="2">histidine kinase</fullName>
        <ecNumber evidence="2">2.7.13.3</ecNumber>
    </recommendedName>
</protein>
<dbReference type="InterPro" id="IPR001789">
    <property type="entry name" value="Sig_transdc_resp-reg_receiver"/>
</dbReference>
<dbReference type="Pfam" id="PF02518">
    <property type="entry name" value="HATPase_c"/>
    <property type="match status" value="1"/>
</dbReference>
<dbReference type="PANTHER" id="PTHR43711:SF31">
    <property type="entry name" value="HISTIDINE KINASE"/>
    <property type="match status" value="1"/>
</dbReference>